<dbReference type="InterPro" id="IPR001173">
    <property type="entry name" value="Glyco_trans_2-like"/>
</dbReference>
<reference evidence="5 6" key="1">
    <citation type="submission" date="2018-03" db="EMBL/GenBank/DDBJ databases">
        <title>The draft genome of Sphingosinicella sp. GL-C-18.</title>
        <authorList>
            <person name="Liu L."/>
            <person name="Li L."/>
            <person name="Liang L."/>
            <person name="Zhang X."/>
            <person name="Wang T."/>
        </authorList>
    </citation>
    <scope>NUCLEOTIDE SEQUENCE [LARGE SCALE GENOMIC DNA]</scope>
    <source>
        <strain evidence="5 6">GL-C-18</strain>
    </source>
</reference>
<dbReference type="GO" id="GO:0016757">
    <property type="term" value="F:glycosyltransferase activity"/>
    <property type="evidence" value="ECO:0007669"/>
    <property type="project" value="UniProtKB-KW"/>
</dbReference>
<dbReference type="SUPFAM" id="SSF53448">
    <property type="entry name" value="Nucleotide-diphospho-sugar transferases"/>
    <property type="match status" value="1"/>
</dbReference>
<dbReference type="OrthoDB" id="9807795at2"/>
<dbReference type="Proteomes" id="UP000241167">
    <property type="component" value="Unassembled WGS sequence"/>
</dbReference>
<evidence type="ECO:0000313" key="5">
    <source>
        <dbReference type="EMBL" id="PSJ39642.1"/>
    </source>
</evidence>
<accession>A0A2P7QNU5</accession>
<name>A0A2P7QNU5_9SPHN</name>
<evidence type="ECO:0000259" key="4">
    <source>
        <dbReference type="Pfam" id="PF00535"/>
    </source>
</evidence>
<dbReference type="EMBL" id="PXYI01000004">
    <property type="protein sequence ID" value="PSJ39642.1"/>
    <property type="molecule type" value="Genomic_DNA"/>
</dbReference>
<evidence type="ECO:0000256" key="2">
    <source>
        <dbReference type="ARBA" id="ARBA00022676"/>
    </source>
</evidence>
<keyword evidence="6" id="KW-1185">Reference proteome</keyword>
<dbReference type="Pfam" id="PF00535">
    <property type="entry name" value="Glycos_transf_2"/>
    <property type="match status" value="1"/>
</dbReference>
<dbReference type="InterPro" id="IPR050834">
    <property type="entry name" value="Glycosyltransf_2"/>
</dbReference>
<organism evidence="5 6">
    <name type="scientific">Allosphingosinicella deserti</name>
    <dbReference type="NCBI Taxonomy" id="2116704"/>
    <lineage>
        <taxon>Bacteria</taxon>
        <taxon>Pseudomonadati</taxon>
        <taxon>Pseudomonadota</taxon>
        <taxon>Alphaproteobacteria</taxon>
        <taxon>Sphingomonadales</taxon>
        <taxon>Sphingomonadaceae</taxon>
        <taxon>Allosphingosinicella</taxon>
    </lineage>
</organism>
<dbReference type="CDD" id="cd00761">
    <property type="entry name" value="Glyco_tranf_GTA_type"/>
    <property type="match status" value="1"/>
</dbReference>
<keyword evidence="3" id="KW-0808">Transferase</keyword>
<dbReference type="Gene3D" id="3.90.550.10">
    <property type="entry name" value="Spore Coat Polysaccharide Biosynthesis Protein SpsA, Chain A"/>
    <property type="match status" value="1"/>
</dbReference>
<evidence type="ECO:0000256" key="1">
    <source>
        <dbReference type="ARBA" id="ARBA00006739"/>
    </source>
</evidence>
<comment type="similarity">
    <text evidence="1">Belongs to the glycosyltransferase 2 family.</text>
</comment>
<gene>
    <name evidence="5" type="ORF">C7I55_13680</name>
</gene>
<keyword evidence="2" id="KW-0328">Glycosyltransferase</keyword>
<dbReference type="AlphaFoldDB" id="A0A2P7QNU5"/>
<evidence type="ECO:0000313" key="6">
    <source>
        <dbReference type="Proteomes" id="UP000241167"/>
    </source>
</evidence>
<dbReference type="PANTHER" id="PTHR43685">
    <property type="entry name" value="GLYCOSYLTRANSFERASE"/>
    <property type="match status" value="1"/>
</dbReference>
<dbReference type="PANTHER" id="PTHR43685:SF5">
    <property type="entry name" value="GLYCOSYLTRANSFERASE EPSE-RELATED"/>
    <property type="match status" value="1"/>
</dbReference>
<sequence>MVQESGSLPRALSVVMPVRNAGPFLDSSISSILDQSFADFEFVIRDDGSTDGSTGRLQSWAARDPRIRLFIGSESLGPAASSNWVVANSSGRLVARMDADDVAHPDRLKRQIEALAAAPAACLVGTLWEGIDEQGRHLRPRDRWRLSRTTPFSPFPHGSIMFRRDAFDRAGGYRAEANFWEDADLYMRMAEIGSLLVLPDALYFHRSSALSTRLTSDQELVETSVDRMYRRMIGIEGDPADGKVLPRVFVSLGSTRLWSGRSPSVLRRLLQRGRLGWNAETAAVLLWAAWGRVSPSTLRAFLRGVVRLRDHSVRKRFVDGCPCEWRIAEAACRRAEEASRSEAAAARVSIPDLAA</sequence>
<feature type="domain" description="Glycosyltransferase 2-like" evidence="4">
    <location>
        <begin position="13"/>
        <end position="149"/>
    </location>
</feature>
<proteinExistence type="inferred from homology"/>
<protein>
    <recommendedName>
        <fullName evidence="4">Glycosyltransferase 2-like domain-containing protein</fullName>
    </recommendedName>
</protein>
<evidence type="ECO:0000256" key="3">
    <source>
        <dbReference type="ARBA" id="ARBA00022679"/>
    </source>
</evidence>
<dbReference type="RefSeq" id="WP_106513537.1">
    <property type="nucleotide sequence ID" value="NZ_PXYI01000004.1"/>
</dbReference>
<dbReference type="InterPro" id="IPR029044">
    <property type="entry name" value="Nucleotide-diphossugar_trans"/>
</dbReference>
<comment type="caution">
    <text evidence="5">The sequence shown here is derived from an EMBL/GenBank/DDBJ whole genome shotgun (WGS) entry which is preliminary data.</text>
</comment>